<dbReference type="InterPro" id="IPR037519">
    <property type="entry name" value="LITAF_fam"/>
</dbReference>
<accession>A0ABP1RYV6</accession>
<evidence type="ECO:0000313" key="11">
    <source>
        <dbReference type="EMBL" id="CAL8139180.1"/>
    </source>
</evidence>
<evidence type="ECO:0000256" key="9">
    <source>
        <dbReference type="SAM" id="Phobius"/>
    </source>
</evidence>
<comment type="subcellular location">
    <subcellularLocation>
        <location evidence="2">Endosome membrane</location>
        <topology evidence="2">Peripheral membrane protein</topology>
    </subcellularLocation>
    <subcellularLocation>
        <location evidence="1">Late endosome membrane</location>
    </subcellularLocation>
    <subcellularLocation>
        <location evidence="3">Lysosome membrane</location>
        <topology evidence="3">Peripheral membrane protein</topology>
        <orientation evidence="3">Cytoplasmic side</orientation>
    </subcellularLocation>
</comment>
<feature type="transmembrane region" description="Helical" evidence="9">
    <location>
        <begin position="86"/>
        <end position="109"/>
    </location>
</feature>
<dbReference type="PROSITE" id="PS51837">
    <property type="entry name" value="LITAF"/>
    <property type="match status" value="1"/>
</dbReference>
<dbReference type="Proteomes" id="UP001642540">
    <property type="component" value="Unassembled WGS sequence"/>
</dbReference>
<dbReference type="SMART" id="SM00714">
    <property type="entry name" value="LITAF"/>
    <property type="match status" value="1"/>
</dbReference>
<keyword evidence="5" id="KW-0479">Metal-binding</keyword>
<keyword evidence="9" id="KW-1133">Transmembrane helix</keyword>
<evidence type="ECO:0000256" key="5">
    <source>
        <dbReference type="ARBA" id="ARBA00022723"/>
    </source>
</evidence>
<gene>
    <name evidence="11" type="ORF">ODALV1_LOCUS27718</name>
</gene>
<reference evidence="11 12" key="1">
    <citation type="submission" date="2024-08" db="EMBL/GenBank/DDBJ databases">
        <authorList>
            <person name="Cucini C."/>
            <person name="Frati F."/>
        </authorList>
    </citation>
    <scope>NUCLEOTIDE SEQUENCE [LARGE SCALE GENOMIC DNA]</scope>
</reference>
<keyword evidence="9" id="KW-0812">Transmembrane</keyword>
<keyword evidence="7 9" id="KW-0472">Membrane</keyword>
<evidence type="ECO:0000256" key="8">
    <source>
        <dbReference type="SAM" id="MobiDB-lite"/>
    </source>
</evidence>
<comment type="caution">
    <text evidence="11">The sequence shown here is derived from an EMBL/GenBank/DDBJ whole genome shotgun (WGS) entry which is preliminary data.</text>
</comment>
<feature type="domain" description="LITAF" evidence="10">
    <location>
        <begin position="49"/>
        <end position="133"/>
    </location>
</feature>
<keyword evidence="6" id="KW-0862">Zinc</keyword>
<dbReference type="PANTHER" id="PTHR23292:SF6">
    <property type="entry name" value="FI16602P1-RELATED"/>
    <property type="match status" value="1"/>
</dbReference>
<feature type="region of interest" description="Disordered" evidence="8">
    <location>
        <begin position="1"/>
        <end position="37"/>
    </location>
</feature>
<proteinExistence type="inferred from homology"/>
<evidence type="ECO:0000256" key="4">
    <source>
        <dbReference type="ARBA" id="ARBA00005975"/>
    </source>
</evidence>
<organism evidence="11 12">
    <name type="scientific">Orchesella dallaii</name>
    <dbReference type="NCBI Taxonomy" id="48710"/>
    <lineage>
        <taxon>Eukaryota</taxon>
        <taxon>Metazoa</taxon>
        <taxon>Ecdysozoa</taxon>
        <taxon>Arthropoda</taxon>
        <taxon>Hexapoda</taxon>
        <taxon>Collembola</taxon>
        <taxon>Entomobryomorpha</taxon>
        <taxon>Entomobryoidea</taxon>
        <taxon>Orchesellidae</taxon>
        <taxon>Orchesellinae</taxon>
        <taxon>Orchesella</taxon>
    </lineage>
</organism>
<evidence type="ECO:0000256" key="1">
    <source>
        <dbReference type="ARBA" id="ARBA00004414"/>
    </source>
</evidence>
<dbReference type="InterPro" id="IPR006629">
    <property type="entry name" value="LITAF"/>
</dbReference>
<evidence type="ECO:0000256" key="7">
    <source>
        <dbReference type="ARBA" id="ARBA00023136"/>
    </source>
</evidence>
<evidence type="ECO:0000256" key="6">
    <source>
        <dbReference type="ARBA" id="ARBA00022833"/>
    </source>
</evidence>
<evidence type="ECO:0000256" key="3">
    <source>
        <dbReference type="ARBA" id="ARBA00004630"/>
    </source>
</evidence>
<name>A0ABP1RYV6_9HEXA</name>
<keyword evidence="12" id="KW-1185">Reference proteome</keyword>
<evidence type="ECO:0000256" key="2">
    <source>
        <dbReference type="ARBA" id="ARBA00004481"/>
    </source>
</evidence>
<dbReference type="Pfam" id="PF10601">
    <property type="entry name" value="zf-LITAF-like"/>
    <property type="match status" value="1"/>
</dbReference>
<comment type="similarity">
    <text evidence="4">Belongs to the CDIP1/LITAF family.</text>
</comment>
<sequence length="134" mass="14268">MSAPPPYNPEYSSNHPPPSVYPSLHDTEMTEVPPPAGFVQPAHPIVQQPQQTVVVVASTFGPHSTQVTCPHCGTQCQTKTEKNPSIVAYISTVAICCLGGWLGCCLIPLCIDACMDTQHGCPNCGAQLGTYRAF</sequence>
<evidence type="ECO:0000313" key="12">
    <source>
        <dbReference type="Proteomes" id="UP001642540"/>
    </source>
</evidence>
<evidence type="ECO:0000259" key="10">
    <source>
        <dbReference type="PROSITE" id="PS51837"/>
    </source>
</evidence>
<dbReference type="PANTHER" id="PTHR23292">
    <property type="entry name" value="LIPOPOLYSACCHARIDE-INDUCED TUMOR NECROSIS FACTOR-ALPHA FACTOR"/>
    <property type="match status" value="1"/>
</dbReference>
<dbReference type="EMBL" id="CAXLJM020000124">
    <property type="protein sequence ID" value="CAL8139180.1"/>
    <property type="molecule type" value="Genomic_DNA"/>
</dbReference>
<protein>
    <recommendedName>
        <fullName evidence="10">LITAF domain-containing protein</fullName>
    </recommendedName>
</protein>